<dbReference type="GO" id="GO:0006935">
    <property type="term" value="P:chemotaxis"/>
    <property type="evidence" value="ECO:0007669"/>
    <property type="project" value="UniProtKB-UniRule"/>
</dbReference>
<evidence type="ECO:0000256" key="4">
    <source>
        <dbReference type="PROSITE-ProRule" id="PRU00050"/>
    </source>
</evidence>
<dbReference type="Pfam" id="PF01339">
    <property type="entry name" value="CheB_methylest"/>
    <property type="match status" value="1"/>
</dbReference>
<dbReference type="GO" id="GO:0005737">
    <property type="term" value="C:cytoplasm"/>
    <property type="evidence" value="ECO:0007669"/>
    <property type="project" value="InterPro"/>
</dbReference>
<dbReference type="STRING" id="454006.SAMN05421825_2957"/>
<name>A0A1G7SF40_9FLAO</name>
<dbReference type="SUPFAM" id="SSF52738">
    <property type="entry name" value="Methylesterase CheB, C-terminal domain"/>
    <property type="match status" value="1"/>
</dbReference>
<dbReference type="Gene3D" id="3.40.50.180">
    <property type="entry name" value="Methylesterase CheB, C-terminal domain"/>
    <property type="match status" value="1"/>
</dbReference>
<keyword evidence="8" id="KW-1185">Reference proteome</keyword>
<evidence type="ECO:0000256" key="3">
    <source>
        <dbReference type="ARBA" id="ARBA00048267"/>
    </source>
</evidence>
<gene>
    <name evidence="7" type="ORF">SAMN05421825_2957</name>
</gene>
<dbReference type="PANTHER" id="PTHR42872">
    <property type="entry name" value="PROTEIN-GLUTAMATE METHYLESTERASE/PROTEIN-GLUTAMINE GLUTAMINASE"/>
    <property type="match status" value="1"/>
</dbReference>
<reference evidence="8" key="1">
    <citation type="submission" date="2016-10" db="EMBL/GenBank/DDBJ databases">
        <authorList>
            <person name="Varghese N."/>
            <person name="Submissions S."/>
        </authorList>
    </citation>
    <scope>NUCLEOTIDE SEQUENCE [LARGE SCALE GENOMIC DNA]</scope>
    <source>
        <strain evidence="8">DSM 19684</strain>
    </source>
</reference>
<keyword evidence="5" id="KW-1133">Transmembrane helix</keyword>
<dbReference type="GO" id="GO:0008984">
    <property type="term" value="F:protein-glutamate methylesterase activity"/>
    <property type="evidence" value="ECO:0007669"/>
    <property type="project" value="UniProtKB-EC"/>
</dbReference>
<feature type="transmembrane region" description="Helical" evidence="5">
    <location>
        <begin position="6"/>
        <end position="27"/>
    </location>
</feature>
<keyword evidence="5" id="KW-0812">Transmembrane</keyword>
<protein>
    <recommendedName>
        <fullName evidence="2">protein-glutamate methylesterase</fullName>
        <ecNumber evidence="2">3.1.1.61</ecNumber>
    </recommendedName>
</protein>
<keyword evidence="4" id="KW-0145">Chemotaxis</keyword>
<keyword evidence="1 4" id="KW-0378">Hydrolase</keyword>
<dbReference type="CDD" id="cd16433">
    <property type="entry name" value="CheB"/>
    <property type="match status" value="1"/>
</dbReference>
<comment type="catalytic activity">
    <reaction evidence="3">
        <text>[protein]-L-glutamate 5-O-methyl ester + H2O = L-glutamyl-[protein] + methanol + H(+)</text>
        <dbReference type="Rhea" id="RHEA:23236"/>
        <dbReference type="Rhea" id="RHEA-COMP:10208"/>
        <dbReference type="Rhea" id="RHEA-COMP:10311"/>
        <dbReference type="ChEBI" id="CHEBI:15377"/>
        <dbReference type="ChEBI" id="CHEBI:15378"/>
        <dbReference type="ChEBI" id="CHEBI:17790"/>
        <dbReference type="ChEBI" id="CHEBI:29973"/>
        <dbReference type="ChEBI" id="CHEBI:82795"/>
        <dbReference type="EC" id="3.1.1.61"/>
    </reaction>
</comment>
<feature type="active site" evidence="4">
    <location>
        <position position="16"/>
    </location>
</feature>
<proteinExistence type="predicted"/>
<dbReference type="PANTHER" id="PTHR42872:SF3">
    <property type="entry name" value="PROTEIN-GLUTAMATE METHYLESTERASE_PROTEIN-GLUTAMINE GLUTAMINASE 1"/>
    <property type="match status" value="1"/>
</dbReference>
<dbReference type="AlphaFoldDB" id="A0A1G7SF40"/>
<evidence type="ECO:0000313" key="8">
    <source>
        <dbReference type="Proteomes" id="UP000199203"/>
    </source>
</evidence>
<organism evidence="7 8">
    <name type="scientific">Epilithonimonas hungarica</name>
    <dbReference type="NCBI Taxonomy" id="454006"/>
    <lineage>
        <taxon>Bacteria</taxon>
        <taxon>Pseudomonadati</taxon>
        <taxon>Bacteroidota</taxon>
        <taxon>Flavobacteriia</taxon>
        <taxon>Flavobacteriales</taxon>
        <taxon>Weeksellaceae</taxon>
        <taxon>Chryseobacterium group</taxon>
        <taxon>Epilithonimonas</taxon>
    </lineage>
</organism>
<feature type="active site" evidence="4">
    <location>
        <position position="136"/>
    </location>
</feature>
<dbReference type="Proteomes" id="UP000199203">
    <property type="component" value="Unassembled WGS sequence"/>
</dbReference>
<dbReference type="PROSITE" id="PS50122">
    <property type="entry name" value="CHEB"/>
    <property type="match status" value="1"/>
</dbReference>
<dbReference type="EMBL" id="FNBH01000003">
    <property type="protein sequence ID" value="SDG21628.1"/>
    <property type="molecule type" value="Genomic_DNA"/>
</dbReference>
<evidence type="ECO:0000313" key="7">
    <source>
        <dbReference type="EMBL" id="SDG21628.1"/>
    </source>
</evidence>
<dbReference type="OrthoDB" id="1524092at2"/>
<feature type="domain" description="CheB-type methylesterase" evidence="6">
    <location>
        <begin position="4"/>
        <end position="190"/>
    </location>
</feature>
<dbReference type="EC" id="3.1.1.61" evidence="2"/>
<dbReference type="InterPro" id="IPR000673">
    <property type="entry name" value="Sig_transdc_resp-reg_Me-estase"/>
</dbReference>
<keyword evidence="5" id="KW-0472">Membrane</keyword>
<dbReference type="RefSeq" id="WP_089874168.1">
    <property type="nucleotide sequence ID" value="NZ_FNBH01000003.1"/>
</dbReference>
<evidence type="ECO:0000256" key="2">
    <source>
        <dbReference type="ARBA" id="ARBA00039140"/>
    </source>
</evidence>
<dbReference type="InterPro" id="IPR035909">
    <property type="entry name" value="CheB_C"/>
</dbReference>
<evidence type="ECO:0000256" key="5">
    <source>
        <dbReference type="SAM" id="Phobius"/>
    </source>
</evidence>
<evidence type="ECO:0000256" key="1">
    <source>
        <dbReference type="ARBA" id="ARBA00022801"/>
    </source>
</evidence>
<feature type="active site" evidence="4">
    <location>
        <position position="43"/>
    </location>
</feature>
<accession>A0A1G7SF40</accession>
<dbReference type="GO" id="GO:0000156">
    <property type="term" value="F:phosphorelay response regulator activity"/>
    <property type="evidence" value="ECO:0007669"/>
    <property type="project" value="InterPro"/>
</dbReference>
<evidence type="ECO:0000259" key="6">
    <source>
        <dbReference type="PROSITE" id="PS50122"/>
    </source>
</evidence>
<sequence>MQESGFNIELVIIGGSAGSLPVILGMLKDLDEPIKFAIVIVLHRKASGLNILPTLLQQFSVIKVTEIDDKAEIENNNIYLAPADFHLLFDDKQTMSLDRSEKLNYSRPSIDVSFSSAGEIFSKNLLAILLSGANSDGVEGLKHIERMGGQIWIQDPETAEVNYMPKMAMEIIKYDEIITPENLSIKLNKL</sequence>